<sequence length="125" mass="14655">MLISPNHDHAAALVLEELQALHSEMKAFCLTYGPQREDMEEDDDAAILMLDIALLLPANLEGCLEAIRLTRYFLDEHCWQEDAAPEEQRLHLLERAYQVLPREKRARRVMRQWLQDLESKAIRLF</sequence>
<dbReference type="EMBL" id="JBHUFW010000005">
    <property type="protein sequence ID" value="MFD1862827.1"/>
    <property type="molecule type" value="Genomic_DNA"/>
</dbReference>
<organism evidence="1 2">
    <name type="scientific">Planococcus chinensis</name>
    <dbReference type="NCBI Taxonomy" id="272917"/>
    <lineage>
        <taxon>Bacteria</taxon>
        <taxon>Bacillati</taxon>
        <taxon>Bacillota</taxon>
        <taxon>Bacilli</taxon>
        <taxon>Bacillales</taxon>
        <taxon>Caryophanaceae</taxon>
        <taxon>Planococcus</taxon>
    </lineage>
</organism>
<reference evidence="2" key="1">
    <citation type="journal article" date="2019" name="Int. J. Syst. Evol. Microbiol.">
        <title>The Global Catalogue of Microorganisms (GCM) 10K type strain sequencing project: providing services to taxonomists for standard genome sequencing and annotation.</title>
        <authorList>
            <consortium name="The Broad Institute Genomics Platform"/>
            <consortium name="The Broad Institute Genome Sequencing Center for Infectious Disease"/>
            <person name="Wu L."/>
            <person name="Ma J."/>
        </authorList>
    </citation>
    <scope>NUCLEOTIDE SEQUENCE [LARGE SCALE GENOMIC DNA]</scope>
    <source>
        <strain evidence="2">CGMCC 1.15475</strain>
    </source>
</reference>
<name>A0ABW4QGZ1_9BACL</name>
<evidence type="ECO:0000313" key="1">
    <source>
        <dbReference type="EMBL" id="MFD1862827.1"/>
    </source>
</evidence>
<protein>
    <submittedName>
        <fullName evidence="1">Uncharacterized protein</fullName>
    </submittedName>
</protein>
<evidence type="ECO:0000313" key="2">
    <source>
        <dbReference type="Proteomes" id="UP001597273"/>
    </source>
</evidence>
<gene>
    <name evidence="1" type="ORF">ACFSDB_07780</name>
</gene>
<accession>A0ABW4QGZ1</accession>
<dbReference type="Proteomes" id="UP001597273">
    <property type="component" value="Unassembled WGS sequence"/>
</dbReference>
<dbReference type="RefSeq" id="WP_204891740.1">
    <property type="nucleotide sequence ID" value="NZ_JBHUFW010000005.1"/>
</dbReference>
<comment type="caution">
    <text evidence="1">The sequence shown here is derived from an EMBL/GenBank/DDBJ whole genome shotgun (WGS) entry which is preliminary data.</text>
</comment>
<keyword evidence="2" id="KW-1185">Reference proteome</keyword>
<proteinExistence type="predicted"/>